<protein>
    <recommendedName>
        <fullName evidence="3 12">Tyrosine--tRNA ligase</fullName>
        <ecNumber evidence="3 12">6.1.1.1</ecNumber>
    </recommendedName>
    <alternativeName>
        <fullName evidence="10 12">Tyrosyl-tRNA synthetase</fullName>
    </alternativeName>
</protein>
<dbReference type="GO" id="GO:0006437">
    <property type="term" value="P:tyrosyl-tRNA aminoacylation"/>
    <property type="evidence" value="ECO:0007669"/>
    <property type="project" value="InterPro"/>
</dbReference>
<dbReference type="PANTHER" id="PTHR46264:SF4">
    <property type="entry name" value="TYROSINE--TRNA LIGASE, CYTOPLASMIC"/>
    <property type="match status" value="1"/>
</dbReference>
<evidence type="ECO:0000256" key="3">
    <source>
        <dbReference type="ARBA" id="ARBA00013160"/>
    </source>
</evidence>
<dbReference type="STRING" id="857342.A0A2T3B0K4"/>
<evidence type="ECO:0000256" key="12">
    <source>
        <dbReference type="RuleBase" id="RU361234"/>
    </source>
</evidence>
<keyword evidence="5 12" id="KW-0436">Ligase</keyword>
<dbReference type="FunFam" id="3.40.50.620:FF:000040">
    <property type="entry name" value="Tyrosine--tRNA ligase"/>
    <property type="match status" value="1"/>
</dbReference>
<evidence type="ECO:0000313" key="13">
    <source>
        <dbReference type="EMBL" id="PSS16930.1"/>
    </source>
</evidence>
<dbReference type="NCBIfam" id="TIGR00234">
    <property type="entry name" value="tyrS"/>
    <property type="match status" value="1"/>
</dbReference>
<reference evidence="13 14" key="1">
    <citation type="journal article" date="2018" name="New Phytol.">
        <title>Comparative genomics and transcriptomics depict ericoid mycorrhizal fungi as versatile saprotrophs and plant mutualists.</title>
        <authorList>
            <person name="Martino E."/>
            <person name="Morin E."/>
            <person name="Grelet G.A."/>
            <person name="Kuo A."/>
            <person name="Kohler A."/>
            <person name="Daghino S."/>
            <person name="Barry K.W."/>
            <person name="Cichocki N."/>
            <person name="Clum A."/>
            <person name="Dockter R.B."/>
            <person name="Hainaut M."/>
            <person name="Kuo R.C."/>
            <person name="LaButti K."/>
            <person name="Lindahl B.D."/>
            <person name="Lindquist E.A."/>
            <person name="Lipzen A."/>
            <person name="Khouja H.R."/>
            <person name="Magnuson J."/>
            <person name="Murat C."/>
            <person name="Ohm R.A."/>
            <person name="Singer S.W."/>
            <person name="Spatafora J.W."/>
            <person name="Wang M."/>
            <person name="Veneault-Fourrey C."/>
            <person name="Henrissat B."/>
            <person name="Grigoriev I.V."/>
            <person name="Martin F.M."/>
            <person name="Perotto S."/>
        </authorList>
    </citation>
    <scope>NUCLEOTIDE SEQUENCE [LARGE SCALE GENOMIC DNA]</scope>
    <source>
        <strain evidence="13 14">ATCC 22711</strain>
    </source>
</reference>
<evidence type="ECO:0000256" key="9">
    <source>
        <dbReference type="ARBA" id="ARBA00023146"/>
    </source>
</evidence>
<dbReference type="NCBIfam" id="NF006330">
    <property type="entry name" value="PRK08560.1"/>
    <property type="match status" value="1"/>
</dbReference>
<sequence>MASKLSPEESISLIKANLAEVLNPEIIDDVILNQKRPLKVYWGTATTGRPHCGYFVPMMKIAELLAAGCHVKILLADIHAYLDNMKAPLELVAFRAKYYEQVVKATLRAVGVDISRLEFVLGSSYQLEKNYTMDRFKLEGVTRINVAKKAGAEVVKQTDDPTLGGLIYPLMQALDEEYLDVDAQFGGVDQRKIFTFAMENLPTIGYKVRAHLMNTMVPGLGEASKMSASDPDSKIDLLDTPEAVEKKLKKAKCVPKEVEGNGVIAFVEHVIFRALALKVDKEPAFIVQRKDQEPLVYTSVAKLKEDYIADILTPQLLKAALTQHLNELLKPIQAEYTASPEWQEIALQAYPPEKAAVKVKKVKDKGDPEKRAAAAAARKAAAAAAVVAQPDGHVEGKDAQKVNVGPSTDEMLKKLNIAG</sequence>
<comment type="similarity">
    <text evidence="2 12">Belongs to the class-I aminoacyl-tRNA synthetase family.</text>
</comment>
<dbReference type="PRINTS" id="PR01040">
    <property type="entry name" value="TRNASYNTHTYR"/>
</dbReference>
<dbReference type="EC" id="6.1.1.1" evidence="3 12"/>
<dbReference type="InterPro" id="IPR050489">
    <property type="entry name" value="Tyr-tRNA_synthase"/>
</dbReference>
<keyword evidence="6 12" id="KW-0547">Nucleotide-binding</keyword>
<dbReference type="InterPro" id="IPR002305">
    <property type="entry name" value="aa-tRNA-synth_Ic"/>
</dbReference>
<dbReference type="GO" id="GO:0005524">
    <property type="term" value="F:ATP binding"/>
    <property type="evidence" value="ECO:0007669"/>
    <property type="project" value="UniProtKB-KW"/>
</dbReference>
<dbReference type="Proteomes" id="UP000241818">
    <property type="component" value="Unassembled WGS sequence"/>
</dbReference>
<dbReference type="SUPFAM" id="SSF52374">
    <property type="entry name" value="Nucleotidylyl transferase"/>
    <property type="match status" value="1"/>
</dbReference>
<keyword evidence="9 12" id="KW-0030">Aminoacyl-tRNA synthetase</keyword>
<evidence type="ECO:0000256" key="1">
    <source>
        <dbReference type="ARBA" id="ARBA00004496"/>
    </source>
</evidence>
<dbReference type="InParanoid" id="A0A2T3B0K4"/>
<dbReference type="RefSeq" id="XP_024720438.1">
    <property type="nucleotide sequence ID" value="XM_024862714.1"/>
</dbReference>
<dbReference type="AlphaFoldDB" id="A0A2T3B0K4"/>
<comment type="subcellular location">
    <subcellularLocation>
        <location evidence="1">Cytoplasm</location>
    </subcellularLocation>
</comment>
<dbReference type="InterPro" id="IPR014729">
    <property type="entry name" value="Rossmann-like_a/b/a_fold"/>
</dbReference>
<dbReference type="GeneID" id="36570795"/>
<evidence type="ECO:0000256" key="2">
    <source>
        <dbReference type="ARBA" id="ARBA00005594"/>
    </source>
</evidence>
<dbReference type="GO" id="GO:0005737">
    <property type="term" value="C:cytoplasm"/>
    <property type="evidence" value="ECO:0007669"/>
    <property type="project" value="UniProtKB-SubCell"/>
</dbReference>
<dbReference type="OrthoDB" id="197206at2759"/>
<dbReference type="Gene3D" id="3.40.50.620">
    <property type="entry name" value="HUPs"/>
    <property type="match status" value="1"/>
</dbReference>
<dbReference type="Gene3D" id="1.10.240.10">
    <property type="entry name" value="Tyrosyl-Transfer RNA Synthetase"/>
    <property type="match status" value="1"/>
</dbReference>
<keyword evidence="14" id="KW-1185">Reference proteome</keyword>
<organism evidence="13 14">
    <name type="scientific">Amorphotheca resinae ATCC 22711</name>
    <dbReference type="NCBI Taxonomy" id="857342"/>
    <lineage>
        <taxon>Eukaryota</taxon>
        <taxon>Fungi</taxon>
        <taxon>Dikarya</taxon>
        <taxon>Ascomycota</taxon>
        <taxon>Pezizomycotina</taxon>
        <taxon>Leotiomycetes</taxon>
        <taxon>Helotiales</taxon>
        <taxon>Amorphothecaceae</taxon>
        <taxon>Amorphotheca</taxon>
    </lineage>
</organism>
<keyword evidence="7 12" id="KW-0067">ATP-binding</keyword>
<keyword evidence="8 12" id="KW-0648">Protein biosynthesis</keyword>
<proteinExistence type="inferred from homology"/>
<dbReference type="EMBL" id="KZ679012">
    <property type="protein sequence ID" value="PSS16930.1"/>
    <property type="molecule type" value="Genomic_DNA"/>
</dbReference>
<evidence type="ECO:0000313" key="14">
    <source>
        <dbReference type="Proteomes" id="UP000241818"/>
    </source>
</evidence>
<evidence type="ECO:0000256" key="4">
    <source>
        <dbReference type="ARBA" id="ARBA00022490"/>
    </source>
</evidence>
<accession>A0A2T3B0K4</accession>
<name>A0A2T3B0K4_AMORE</name>
<dbReference type="Pfam" id="PF00579">
    <property type="entry name" value="tRNA-synt_1b"/>
    <property type="match status" value="1"/>
</dbReference>
<evidence type="ECO:0000256" key="11">
    <source>
        <dbReference type="ARBA" id="ARBA00048248"/>
    </source>
</evidence>
<keyword evidence="4" id="KW-0963">Cytoplasm</keyword>
<evidence type="ECO:0000256" key="7">
    <source>
        <dbReference type="ARBA" id="ARBA00022840"/>
    </source>
</evidence>
<dbReference type="FunCoup" id="A0A2T3B0K4">
    <property type="interactions" value="781"/>
</dbReference>
<evidence type="ECO:0000256" key="8">
    <source>
        <dbReference type="ARBA" id="ARBA00022917"/>
    </source>
</evidence>
<dbReference type="InterPro" id="IPR002307">
    <property type="entry name" value="Tyr-tRNA-ligase"/>
</dbReference>
<dbReference type="GO" id="GO:0004831">
    <property type="term" value="F:tyrosine-tRNA ligase activity"/>
    <property type="evidence" value="ECO:0007669"/>
    <property type="project" value="UniProtKB-EC"/>
</dbReference>
<comment type="catalytic activity">
    <reaction evidence="11 12">
        <text>tRNA(Tyr) + L-tyrosine + ATP = L-tyrosyl-tRNA(Tyr) + AMP + diphosphate + H(+)</text>
        <dbReference type="Rhea" id="RHEA:10220"/>
        <dbReference type="Rhea" id="RHEA-COMP:9706"/>
        <dbReference type="Rhea" id="RHEA-COMP:9707"/>
        <dbReference type="ChEBI" id="CHEBI:15378"/>
        <dbReference type="ChEBI" id="CHEBI:30616"/>
        <dbReference type="ChEBI" id="CHEBI:33019"/>
        <dbReference type="ChEBI" id="CHEBI:58315"/>
        <dbReference type="ChEBI" id="CHEBI:78442"/>
        <dbReference type="ChEBI" id="CHEBI:78536"/>
        <dbReference type="ChEBI" id="CHEBI:456215"/>
        <dbReference type="EC" id="6.1.1.1"/>
    </reaction>
</comment>
<gene>
    <name evidence="13" type="ORF">M430DRAFT_141472</name>
</gene>
<evidence type="ECO:0000256" key="10">
    <source>
        <dbReference type="ARBA" id="ARBA00033323"/>
    </source>
</evidence>
<dbReference type="PANTHER" id="PTHR46264">
    <property type="entry name" value="TYROSINE-TRNA LIGASE"/>
    <property type="match status" value="1"/>
</dbReference>
<evidence type="ECO:0000256" key="5">
    <source>
        <dbReference type="ARBA" id="ARBA00022598"/>
    </source>
</evidence>
<evidence type="ECO:0000256" key="6">
    <source>
        <dbReference type="ARBA" id="ARBA00022741"/>
    </source>
</evidence>
<dbReference type="InterPro" id="IPR023617">
    <property type="entry name" value="Tyr-tRNA-ligase_arc/euk-type"/>
</dbReference>
<dbReference type="PIRSF" id="PIRSF006588">
    <property type="entry name" value="TyrRS_arch_euk"/>
    <property type="match status" value="1"/>
</dbReference>